<comment type="caution">
    <text evidence="1">The sequence shown here is derived from an EMBL/GenBank/DDBJ whole genome shotgun (WGS) entry which is preliminary data.</text>
</comment>
<keyword evidence="2" id="KW-1185">Reference proteome</keyword>
<evidence type="ECO:0000313" key="2">
    <source>
        <dbReference type="Proteomes" id="UP001140087"/>
    </source>
</evidence>
<protein>
    <submittedName>
        <fullName evidence="1">Uncharacterized protein</fullName>
    </submittedName>
</protein>
<proteinExistence type="predicted"/>
<sequence length="173" mass="17627">MSRNSQPRLASRASQSYGSTAAASTVDMDCLYMDVAAEVKRVMHAHGIHSATVQPEFAVGQSVSVATTRTATADSSALAAALEHAMHGPDGGADAREGSVLSRVEIVPSGHASPHRTGQATIGPCLLTCRGGRCMPSSCCPGEPPIQVVPGSRRGSGPDSGPSGSPSNHSDHQ</sequence>
<name>A0ACC1LFJ8_9FUNG</name>
<organism evidence="1 2">
    <name type="scientific">Coemansia helicoidea</name>
    <dbReference type="NCBI Taxonomy" id="1286919"/>
    <lineage>
        <taxon>Eukaryota</taxon>
        <taxon>Fungi</taxon>
        <taxon>Fungi incertae sedis</taxon>
        <taxon>Zoopagomycota</taxon>
        <taxon>Kickxellomycotina</taxon>
        <taxon>Kickxellomycetes</taxon>
        <taxon>Kickxellales</taxon>
        <taxon>Kickxellaceae</taxon>
        <taxon>Coemansia</taxon>
    </lineage>
</organism>
<reference evidence="1" key="1">
    <citation type="submission" date="2022-07" db="EMBL/GenBank/DDBJ databases">
        <title>Phylogenomic reconstructions and comparative analyses of Kickxellomycotina fungi.</title>
        <authorList>
            <person name="Reynolds N.K."/>
            <person name="Stajich J.E."/>
            <person name="Barry K."/>
            <person name="Grigoriev I.V."/>
            <person name="Crous P."/>
            <person name="Smith M.E."/>
        </authorList>
    </citation>
    <scope>NUCLEOTIDE SEQUENCE</scope>
    <source>
        <strain evidence="1">BCRC 34780</strain>
    </source>
</reference>
<accession>A0ACC1LFJ8</accession>
<dbReference type="Proteomes" id="UP001140087">
    <property type="component" value="Unassembled WGS sequence"/>
</dbReference>
<dbReference type="EMBL" id="JANBUN010000091">
    <property type="protein sequence ID" value="KAJ2807034.1"/>
    <property type="molecule type" value="Genomic_DNA"/>
</dbReference>
<gene>
    <name evidence="1" type="ORF">H4R21_000640</name>
</gene>
<evidence type="ECO:0000313" key="1">
    <source>
        <dbReference type="EMBL" id="KAJ2807034.1"/>
    </source>
</evidence>